<accession>A0A5R8WKU3</accession>
<sequence length="173" mass="18901">MSQPPRTYAAWAELLERCGQGDDATLELLGQGTWQPDAGTAIRFANLVNAAYTARKQRWLDGFSRSQCVGPAIRSPQDFAQLLRQATANLAPLYRLTSLPALPADMRQTLQTDLTKFVQDVAATLRDNVQREGGNRREELLLALRGFGIPPTTPVTPAPPSTAPTGVGRRIVF</sequence>
<dbReference type="AlphaFoldDB" id="A0A5R8WKU3"/>
<feature type="compositionally biased region" description="Pro residues" evidence="1">
    <location>
        <begin position="151"/>
        <end position="162"/>
    </location>
</feature>
<feature type="region of interest" description="Disordered" evidence="1">
    <location>
        <begin position="151"/>
        <end position="173"/>
    </location>
</feature>
<dbReference type="EMBL" id="VAJM01000013">
    <property type="protein sequence ID" value="TLM89366.1"/>
    <property type="molecule type" value="Genomic_DNA"/>
</dbReference>
<evidence type="ECO:0000256" key="1">
    <source>
        <dbReference type="SAM" id="MobiDB-lite"/>
    </source>
</evidence>
<organism evidence="2 3">
    <name type="scientific">Hymenobacter jeollabukensis</name>
    <dbReference type="NCBI Taxonomy" id="2025313"/>
    <lineage>
        <taxon>Bacteria</taxon>
        <taxon>Pseudomonadati</taxon>
        <taxon>Bacteroidota</taxon>
        <taxon>Cytophagia</taxon>
        <taxon>Cytophagales</taxon>
        <taxon>Hymenobacteraceae</taxon>
        <taxon>Hymenobacter</taxon>
    </lineage>
</organism>
<gene>
    <name evidence="2" type="ORF">FDY95_20040</name>
</gene>
<protein>
    <submittedName>
        <fullName evidence="2">Uncharacterized protein</fullName>
    </submittedName>
</protein>
<dbReference type="Proteomes" id="UP000305517">
    <property type="component" value="Unassembled WGS sequence"/>
</dbReference>
<feature type="compositionally biased region" description="Low complexity" evidence="1">
    <location>
        <begin position="163"/>
        <end position="173"/>
    </location>
</feature>
<dbReference type="RefSeq" id="WP_138080313.1">
    <property type="nucleotide sequence ID" value="NZ_VAJM01000013.1"/>
</dbReference>
<evidence type="ECO:0000313" key="2">
    <source>
        <dbReference type="EMBL" id="TLM89366.1"/>
    </source>
</evidence>
<name>A0A5R8WKU3_9BACT</name>
<comment type="caution">
    <text evidence="2">The sequence shown here is derived from an EMBL/GenBank/DDBJ whole genome shotgun (WGS) entry which is preliminary data.</text>
</comment>
<evidence type="ECO:0000313" key="3">
    <source>
        <dbReference type="Proteomes" id="UP000305517"/>
    </source>
</evidence>
<reference evidence="2 3" key="1">
    <citation type="submission" date="2019-05" db="EMBL/GenBank/DDBJ databases">
        <title>Hymenobacter edaphi sp. nov., isolated from abandoned arsenic-contaminated farmland soil.</title>
        <authorList>
            <person name="Nie L."/>
        </authorList>
    </citation>
    <scope>NUCLEOTIDE SEQUENCE [LARGE SCALE GENOMIC DNA]</scope>
    <source>
        <strain evidence="2 3">1-3-3-8</strain>
    </source>
</reference>
<dbReference type="OrthoDB" id="1258764at2"/>
<proteinExistence type="predicted"/>
<keyword evidence="3" id="KW-1185">Reference proteome</keyword>